<reference evidence="1" key="1">
    <citation type="submission" date="2020-10" db="EMBL/GenBank/DDBJ databases">
        <authorList>
            <person name="Castelo-Branco R."/>
            <person name="Eusebio N."/>
            <person name="Adriana R."/>
            <person name="Vieira A."/>
            <person name="Brugerolle De Fraissinette N."/>
            <person name="Rezende De Castro R."/>
            <person name="Schneider M.P."/>
            <person name="Vasconcelos V."/>
            <person name="Leao P.N."/>
        </authorList>
    </citation>
    <scope>NUCLEOTIDE SEQUENCE</scope>
    <source>
        <strain evidence="1">LEGE 07157</strain>
    </source>
</reference>
<keyword evidence="2" id="KW-1185">Reference proteome</keyword>
<name>A0A8J7ITY8_9CYAN</name>
<evidence type="ECO:0000313" key="2">
    <source>
        <dbReference type="Proteomes" id="UP000654482"/>
    </source>
</evidence>
<dbReference type="AlphaFoldDB" id="A0A8J7ITY8"/>
<dbReference type="NCBIfam" id="TIGR04062">
    <property type="entry name" value="dnd_assoc_4"/>
    <property type="match status" value="1"/>
</dbReference>
<proteinExistence type="predicted"/>
<organism evidence="1 2">
    <name type="scientific">Lusitaniella coriacea LEGE 07157</name>
    <dbReference type="NCBI Taxonomy" id="945747"/>
    <lineage>
        <taxon>Bacteria</taxon>
        <taxon>Bacillati</taxon>
        <taxon>Cyanobacteriota</taxon>
        <taxon>Cyanophyceae</taxon>
        <taxon>Spirulinales</taxon>
        <taxon>Lusitaniellaceae</taxon>
        <taxon>Lusitaniella</taxon>
    </lineage>
</organism>
<dbReference type="Proteomes" id="UP000654482">
    <property type="component" value="Unassembled WGS sequence"/>
</dbReference>
<dbReference type="RefSeq" id="WP_194029255.1">
    <property type="nucleotide sequence ID" value="NZ_JADEWZ010000012.1"/>
</dbReference>
<evidence type="ECO:0000313" key="1">
    <source>
        <dbReference type="EMBL" id="MBE9116158.1"/>
    </source>
</evidence>
<gene>
    <name evidence="1" type="ORF">IQ249_09650</name>
</gene>
<sequence length="155" mass="17333">MSANRVRVAKDKAEFMRGLLDSAGTTGPFQTYADAIAFAAALGVERGKRVPLGAISTREPGPIGLEVFISRGYDRAIQLIAIAQTQNPHVISPYDRLAEEERIEIFEEFANGGLAILQDELRGAVDYSERLLLMLNRDRFQEEVIEEEFDLSRFL</sequence>
<protein>
    <submittedName>
        <fullName evidence="1">DNA phosphorothioation-associated protein 4</fullName>
    </submittedName>
</protein>
<accession>A0A8J7ITY8</accession>
<comment type="caution">
    <text evidence="1">The sequence shown here is derived from an EMBL/GenBank/DDBJ whole genome shotgun (WGS) entry which is preliminary data.</text>
</comment>
<dbReference type="InterPro" id="IPR023983">
    <property type="entry name" value="DNA_S_mod_dnd_assoc_4"/>
</dbReference>
<dbReference type="EMBL" id="JADEWZ010000012">
    <property type="protein sequence ID" value="MBE9116158.1"/>
    <property type="molecule type" value="Genomic_DNA"/>
</dbReference>